<keyword evidence="3" id="KW-1185">Reference proteome</keyword>
<sequence length="78" mass="8849">MLHDHVGHLLLESGDLITEFLDSTGEQPQGEDRDRRCRASRSIPNAELKVYEGSSHGIAMVPGDKERFNRDLLEFLNK</sequence>
<reference evidence="2" key="3">
    <citation type="journal article" date="2019" name="Int. J. Syst. Evol. Microbiol.">
        <title>Streptomyces fodineus sp. nov., an actinobacterium with antifungal activity isolated from mine area soil.</title>
        <authorList>
            <person name="Kim M.K."/>
            <person name="Kang H.J."/>
            <person name="Roh S.G."/>
            <person name="Park J.S."/>
            <person name="Kim S.B."/>
        </authorList>
    </citation>
    <scope>NUCLEOTIDE SEQUENCE</scope>
    <source>
        <strain evidence="2">TW1S1</strain>
    </source>
</reference>
<evidence type="ECO:0000313" key="2">
    <source>
        <dbReference type="EMBL" id="AOR36765.1"/>
    </source>
</evidence>
<dbReference type="KEGG" id="spun:BFF78_42085"/>
<evidence type="ECO:0000313" key="1">
    <source>
        <dbReference type="EMBL" id="AOR29780.1"/>
    </source>
</evidence>
<evidence type="ECO:0000313" key="3">
    <source>
        <dbReference type="Proteomes" id="UP000094960"/>
    </source>
</evidence>
<reference evidence="2" key="2">
    <citation type="submission" date="2016-09" db="EMBL/GenBank/DDBJ databases">
        <authorList>
            <person name="Kim M.-K."/>
            <person name="Kim S.B."/>
        </authorList>
    </citation>
    <scope>NUCLEOTIDE SEQUENCE</scope>
    <source>
        <strain evidence="2">TW1S1</strain>
    </source>
</reference>
<proteinExistence type="predicted"/>
<dbReference type="Proteomes" id="UP000094960">
    <property type="component" value="Chromosome"/>
</dbReference>
<dbReference type="InterPro" id="IPR029058">
    <property type="entry name" value="AB_hydrolase_fold"/>
</dbReference>
<dbReference type="Gene3D" id="3.40.50.1820">
    <property type="entry name" value="alpha/beta hydrolase"/>
    <property type="match status" value="1"/>
</dbReference>
<dbReference type="EMBL" id="CP017248">
    <property type="protein sequence ID" value="AOR36765.1"/>
    <property type="molecule type" value="Genomic_DNA"/>
</dbReference>
<dbReference type="EMBL" id="CP017248">
    <property type="protein sequence ID" value="AOR29780.1"/>
    <property type="molecule type" value="Genomic_DNA"/>
</dbReference>
<reference evidence="3" key="1">
    <citation type="submission" date="2016-09" db="EMBL/GenBank/DDBJ databases">
        <title>Streptomyces puniciscabiei strain:TW1S1 Genome sequencing and assembly.</title>
        <authorList>
            <person name="Kim M.-K."/>
            <person name="Kim S.B."/>
        </authorList>
    </citation>
    <scope>NUCLEOTIDE SEQUENCE [LARGE SCALE GENOMIC DNA]</scope>
    <source>
        <strain evidence="3">TW1S1</strain>
    </source>
</reference>
<dbReference type="SUPFAM" id="SSF53474">
    <property type="entry name" value="alpha/beta-Hydrolases"/>
    <property type="match status" value="1"/>
</dbReference>
<protein>
    <submittedName>
        <fullName evidence="2">Uncharacterized protein</fullName>
    </submittedName>
</protein>
<dbReference type="KEGG" id="spun:BFF78_00545"/>
<organism evidence="2 3">
    <name type="scientific">Streptomyces fodineus</name>
    <dbReference type="NCBI Taxonomy" id="1904616"/>
    <lineage>
        <taxon>Bacteria</taxon>
        <taxon>Bacillati</taxon>
        <taxon>Actinomycetota</taxon>
        <taxon>Actinomycetes</taxon>
        <taxon>Kitasatosporales</taxon>
        <taxon>Streptomycetaceae</taxon>
        <taxon>Streptomyces</taxon>
    </lineage>
</organism>
<name>A0A1D7YMG1_9ACTN</name>
<dbReference type="AlphaFoldDB" id="A0A1D7YMG1"/>
<gene>
    <name evidence="1" type="ORF">BFF78_00545</name>
    <name evidence="2" type="ORF">BFF78_42085</name>
</gene>
<accession>A0A1D7YMG1</accession>